<protein>
    <submittedName>
        <fullName evidence="2">Uncharacterized protein</fullName>
    </submittedName>
</protein>
<feature type="chain" id="PRO_5019349221" evidence="1">
    <location>
        <begin position="24"/>
        <end position="70"/>
    </location>
</feature>
<comment type="caution">
    <text evidence="2">The sequence shown here is derived from an EMBL/GenBank/DDBJ whole genome shotgun (WGS) entry which is preliminary data.</text>
</comment>
<evidence type="ECO:0000256" key="1">
    <source>
        <dbReference type="SAM" id="SignalP"/>
    </source>
</evidence>
<dbReference type="Proteomes" id="UP000288805">
    <property type="component" value="Unassembled WGS sequence"/>
</dbReference>
<proteinExistence type="predicted"/>
<evidence type="ECO:0000313" key="2">
    <source>
        <dbReference type="EMBL" id="RVX21730.1"/>
    </source>
</evidence>
<accession>A0A438KKL8</accession>
<dbReference type="EMBL" id="QGNW01000004">
    <property type="protein sequence ID" value="RVX21730.1"/>
    <property type="molecule type" value="Genomic_DNA"/>
</dbReference>
<dbReference type="AlphaFoldDB" id="A0A438KKL8"/>
<sequence>MFLKFFPTPLLFLLLCSLSAILADYDADPTRSTMEQFSGYPTQEPDSVSSFSVDTVSSFSVDAQGLQKQV</sequence>
<name>A0A438KKL8_VITVI</name>
<reference evidence="2 3" key="1">
    <citation type="journal article" date="2018" name="PLoS Genet.">
        <title>Population sequencing reveals clonal diversity and ancestral inbreeding in the grapevine cultivar Chardonnay.</title>
        <authorList>
            <person name="Roach M.J."/>
            <person name="Johnson D.L."/>
            <person name="Bohlmann J."/>
            <person name="van Vuuren H.J."/>
            <person name="Jones S.J."/>
            <person name="Pretorius I.S."/>
            <person name="Schmidt S.A."/>
            <person name="Borneman A.R."/>
        </authorList>
    </citation>
    <scope>NUCLEOTIDE SEQUENCE [LARGE SCALE GENOMIC DNA]</scope>
    <source>
        <strain evidence="3">cv. Chardonnay</strain>
        <tissue evidence="2">Leaf</tissue>
    </source>
</reference>
<keyword evidence="1" id="KW-0732">Signal</keyword>
<evidence type="ECO:0000313" key="3">
    <source>
        <dbReference type="Proteomes" id="UP000288805"/>
    </source>
</evidence>
<organism evidence="2 3">
    <name type="scientific">Vitis vinifera</name>
    <name type="common">Grape</name>
    <dbReference type="NCBI Taxonomy" id="29760"/>
    <lineage>
        <taxon>Eukaryota</taxon>
        <taxon>Viridiplantae</taxon>
        <taxon>Streptophyta</taxon>
        <taxon>Embryophyta</taxon>
        <taxon>Tracheophyta</taxon>
        <taxon>Spermatophyta</taxon>
        <taxon>Magnoliopsida</taxon>
        <taxon>eudicotyledons</taxon>
        <taxon>Gunneridae</taxon>
        <taxon>Pentapetalae</taxon>
        <taxon>rosids</taxon>
        <taxon>Vitales</taxon>
        <taxon>Vitaceae</taxon>
        <taxon>Viteae</taxon>
        <taxon>Vitis</taxon>
    </lineage>
</organism>
<gene>
    <name evidence="2" type="ORF">CK203_001018</name>
</gene>
<feature type="signal peptide" evidence="1">
    <location>
        <begin position="1"/>
        <end position="23"/>
    </location>
</feature>